<dbReference type="Proteomes" id="UP001487740">
    <property type="component" value="Unassembled WGS sequence"/>
</dbReference>
<evidence type="ECO:0000313" key="2">
    <source>
        <dbReference type="Proteomes" id="UP001487740"/>
    </source>
</evidence>
<dbReference type="AlphaFoldDB" id="A0AAW0SAZ1"/>
<organism evidence="1 2">
    <name type="scientific">Scylla paramamosain</name>
    <name type="common">Mud crab</name>
    <dbReference type="NCBI Taxonomy" id="85552"/>
    <lineage>
        <taxon>Eukaryota</taxon>
        <taxon>Metazoa</taxon>
        <taxon>Ecdysozoa</taxon>
        <taxon>Arthropoda</taxon>
        <taxon>Crustacea</taxon>
        <taxon>Multicrustacea</taxon>
        <taxon>Malacostraca</taxon>
        <taxon>Eumalacostraca</taxon>
        <taxon>Eucarida</taxon>
        <taxon>Decapoda</taxon>
        <taxon>Pleocyemata</taxon>
        <taxon>Brachyura</taxon>
        <taxon>Eubrachyura</taxon>
        <taxon>Portunoidea</taxon>
        <taxon>Portunidae</taxon>
        <taxon>Portuninae</taxon>
        <taxon>Scylla</taxon>
    </lineage>
</organism>
<sequence>MCHSLVSLPAPPFTPQPSLSLSALIPTRQVEDTCPGVPGGGDATLPQPSCTHHMLPHWPCQPDSCGQACGLWVSVVWGLAVGVCGQLWCGALLWVCVASCGVEPCCGCVWPAVVWGLAVGVCGQLWCGALLWVCVASCGVEPCWGGCVASCGVEPCWGGLCGQLWCGALLWVCVAN</sequence>
<name>A0AAW0SAZ1_SCYPA</name>
<gene>
    <name evidence="1" type="ORF">O3P69_011892</name>
</gene>
<evidence type="ECO:0000313" key="1">
    <source>
        <dbReference type="EMBL" id="KAK8372041.1"/>
    </source>
</evidence>
<proteinExistence type="predicted"/>
<keyword evidence="2" id="KW-1185">Reference proteome</keyword>
<protein>
    <submittedName>
        <fullName evidence="1">Uncharacterized protein</fullName>
    </submittedName>
</protein>
<accession>A0AAW0SAZ1</accession>
<reference evidence="1 2" key="1">
    <citation type="submission" date="2023-03" db="EMBL/GenBank/DDBJ databases">
        <title>High-quality genome of Scylla paramamosain provides insights in environmental adaptation.</title>
        <authorList>
            <person name="Zhang L."/>
        </authorList>
    </citation>
    <scope>NUCLEOTIDE SEQUENCE [LARGE SCALE GENOMIC DNA]</scope>
    <source>
        <strain evidence="1">LZ_2023a</strain>
        <tissue evidence="1">Muscle</tissue>
    </source>
</reference>
<comment type="caution">
    <text evidence="1">The sequence shown here is derived from an EMBL/GenBank/DDBJ whole genome shotgun (WGS) entry which is preliminary data.</text>
</comment>
<dbReference type="EMBL" id="JARAKH010006375">
    <property type="protein sequence ID" value="KAK8372041.1"/>
    <property type="molecule type" value="Genomic_DNA"/>
</dbReference>